<keyword evidence="3" id="KW-1185">Reference proteome</keyword>
<keyword evidence="1" id="KW-0812">Transmembrane</keyword>
<dbReference type="EMBL" id="MU825885">
    <property type="protein sequence ID" value="KAJ7384660.1"/>
    <property type="molecule type" value="Genomic_DNA"/>
</dbReference>
<sequence length="134" mass="15075">MERSLILVACAAVYGLVSFVVFIYCCRVLLKFTKKYDEEERSEPMSKVTELSEFCASVCEEETRITNINEGCFNSGMETCSSGDRKEDGQVSQKPPFINEENLFIHESSQNNRAREASEEGCARVDCNGSAVRF</sequence>
<keyword evidence="1" id="KW-0472">Membrane</keyword>
<keyword evidence="1" id="KW-1133">Transmembrane helix</keyword>
<gene>
    <name evidence="2" type="ORF">OS493_020240</name>
</gene>
<protein>
    <submittedName>
        <fullName evidence="2">Uncharacterized protein</fullName>
    </submittedName>
</protein>
<proteinExistence type="predicted"/>
<comment type="caution">
    <text evidence="2">The sequence shown here is derived from an EMBL/GenBank/DDBJ whole genome shotgun (WGS) entry which is preliminary data.</text>
</comment>
<dbReference type="Proteomes" id="UP001163046">
    <property type="component" value="Unassembled WGS sequence"/>
</dbReference>
<organism evidence="2 3">
    <name type="scientific">Desmophyllum pertusum</name>
    <dbReference type="NCBI Taxonomy" id="174260"/>
    <lineage>
        <taxon>Eukaryota</taxon>
        <taxon>Metazoa</taxon>
        <taxon>Cnidaria</taxon>
        <taxon>Anthozoa</taxon>
        <taxon>Hexacorallia</taxon>
        <taxon>Scleractinia</taxon>
        <taxon>Caryophylliina</taxon>
        <taxon>Caryophylliidae</taxon>
        <taxon>Desmophyllum</taxon>
    </lineage>
</organism>
<reference evidence="2" key="1">
    <citation type="submission" date="2023-01" db="EMBL/GenBank/DDBJ databases">
        <title>Genome assembly of the deep-sea coral Lophelia pertusa.</title>
        <authorList>
            <person name="Herrera S."/>
            <person name="Cordes E."/>
        </authorList>
    </citation>
    <scope>NUCLEOTIDE SEQUENCE</scope>
    <source>
        <strain evidence="2">USNM1676648</strain>
        <tissue evidence="2">Polyp</tissue>
    </source>
</reference>
<evidence type="ECO:0000313" key="3">
    <source>
        <dbReference type="Proteomes" id="UP001163046"/>
    </source>
</evidence>
<feature type="transmembrane region" description="Helical" evidence="1">
    <location>
        <begin position="6"/>
        <end position="30"/>
    </location>
</feature>
<dbReference type="AlphaFoldDB" id="A0A9X0D2M9"/>
<evidence type="ECO:0000313" key="2">
    <source>
        <dbReference type="EMBL" id="KAJ7384660.1"/>
    </source>
</evidence>
<accession>A0A9X0D2M9</accession>
<evidence type="ECO:0000256" key="1">
    <source>
        <dbReference type="SAM" id="Phobius"/>
    </source>
</evidence>
<name>A0A9X0D2M9_9CNID</name>